<evidence type="ECO:0000313" key="1">
    <source>
        <dbReference type="EMBL" id="ELR18618.1"/>
    </source>
</evidence>
<dbReference type="InterPro" id="IPR029058">
    <property type="entry name" value="AB_hydrolase_fold"/>
</dbReference>
<dbReference type="VEuPathDB" id="AmoebaDB:ACA1_155760"/>
<dbReference type="OrthoDB" id="18845at2759"/>
<keyword evidence="2" id="KW-1185">Reference proteome</keyword>
<dbReference type="RefSeq" id="XP_004340657.1">
    <property type="nucleotide sequence ID" value="XM_004340609.1"/>
</dbReference>
<name>L8H1J0_ACACF</name>
<proteinExistence type="predicted"/>
<dbReference type="Gene3D" id="3.40.50.1820">
    <property type="entry name" value="alpha/beta hydrolase"/>
    <property type="match status" value="1"/>
</dbReference>
<keyword evidence="1" id="KW-0808">Transferase</keyword>
<reference evidence="1 2" key="1">
    <citation type="journal article" date="2013" name="Genome Biol.">
        <title>Genome of Acanthamoeba castellanii highlights extensive lateral gene transfer and early evolution of tyrosine kinase signaling.</title>
        <authorList>
            <person name="Clarke M."/>
            <person name="Lohan A.J."/>
            <person name="Liu B."/>
            <person name="Lagkouvardos I."/>
            <person name="Roy S."/>
            <person name="Zafar N."/>
            <person name="Bertelli C."/>
            <person name="Schilde C."/>
            <person name="Kianianmomeni A."/>
            <person name="Burglin T.R."/>
            <person name="Frech C."/>
            <person name="Turcotte B."/>
            <person name="Kopec K.O."/>
            <person name="Synnott J.M."/>
            <person name="Choo C."/>
            <person name="Paponov I."/>
            <person name="Finkler A."/>
            <person name="Soon Heng Tan C."/>
            <person name="Hutchins A.P."/>
            <person name="Weinmeier T."/>
            <person name="Rattei T."/>
            <person name="Chu J.S."/>
            <person name="Gimenez G."/>
            <person name="Irimia M."/>
            <person name="Rigden D.J."/>
            <person name="Fitzpatrick D.A."/>
            <person name="Lorenzo-Morales J."/>
            <person name="Bateman A."/>
            <person name="Chiu C.H."/>
            <person name="Tang P."/>
            <person name="Hegemann P."/>
            <person name="Fromm H."/>
            <person name="Raoult D."/>
            <person name="Greub G."/>
            <person name="Miranda-Saavedra D."/>
            <person name="Chen N."/>
            <person name="Nash P."/>
            <person name="Ginger M.L."/>
            <person name="Horn M."/>
            <person name="Schaap P."/>
            <person name="Caler L."/>
            <person name="Loftus B."/>
        </authorList>
    </citation>
    <scope>NUCLEOTIDE SEQUENCE [LARGE SCALE GENOMIC DNA]</scope>
    <source>
        <strain evidence="1 2">Neff</strain>
    </source>
</reference>
<dbReference type="EMBL" id="KB007951">
    <property type="protein sequence ID" value="ELR18618.1"/>
    <property type="molecule type" value="Genomic_DNA"/>
</dbReference>
<sequence length="224" mass="24115">MADEVKVEAAPGIFLSGNLNIPPGAKGIVVFAHGSGSGRFRYVARVMQEGGLGTFLFDLLTPKEEEIDDVTRELRFNIPFLADRMVTVTKWLRGTDATKDLNVGYFGASTGGGAAIVAAARLKGDPQVQAVVSRGGRPDLAGKSLRDCIVPTLLLVGGWDGPVIDMNKDALDKLAAPVKELRIIPGATHLFEEPGKLEEVARQARDWFKKYLDTPQAPSASEER</sequence>
<organism evidence="1 2">
    <name type="scientific">Acanthamoeba castellanii (strain ATCC 30010 / Neff)</name>
    <dbReference type="NCBI Taxonomy" id="1257118"/>
    <lineage>
        <taxon>Eukaryota</taxon>
        <taxon>Amoebozoa</taxon>
        <taxon>Discosea</taxon>
        <taxon>Longamoebia</taxon>
        <taxon>Centramoebida</taxon>
        <taxon>Acanthamoebidae</taxon>
        <taxon>Acanthamoeba</taxon>
    </lineage>
</organism>
<dbReference type="OMA" id="HIGYFGA"/>
<dbReference type="KEGG" id="acan:ACA1_155760"/>
<dbReference type="SUPFAM" id="SSF53474">
    <property type="entry name" value="alpha/beta-Hydrolases"/>
    <property type="match status" value="1"/>
</dbReference>
<gene>
    <name evidence="1" type="ORF">ACA1_155760</name>
</gene>
<dbReference type="GO" id="GO:0016757">
    <property type="term" value="F:glycosyltransferase activity"/>
    <property type="evidence" value="ECO:0007669"/>
    <property type="project" value="UniProtKB-KW"/>
</dbReference>
<dbReference type="GeneID" id="14919376"/>
<keyword evidence="1" id="KW-0328">Glycosyltransferase</keyword>
<dbReference type="STRING" id="1257118.L8H1J0"/>
<dbReference type="AlphaFoldDB" id="L8H1J0"/>
<dbReference type="Proteomes" id="UP000011083">
    <property type="component" value="Unassembled WGS sequence"/>
</dbReference>
<accession>L8H1J0</accession>
<evidence type="ECO:0000313" key="2">
    <source>
        <dbReference type="Proteomes" id="UP000011083"/>
    </source>
</evidence>
<protein>
    <submittedName>
        <fullName evidence="1">Phosphoribosyltransferase</fullName>
    </submittedName>
</protein>